<dbReference type="EMBL" id="SDKK01000017">
    <property type="protein sequence ID" value="TYC54706.1"/>
    <property type="molecule type" value="Genomic_DNA"/>
</dbReference>
<dbReference type="InterPro" id="IPR005790">
    <property type="entry name" value="DNA_polIII_delta"/>
</dbReference>
<keyword evidence="12" id="KW-1185">Reference proteome</keyword>
<dbReference type="GO" id="GO:0006261">
    <property type="term" value="P:DNA-templated DNA replication"/>
    <property type="evidence" value="ECO:0007669"/>
    <property type="project" value="TreeGrafter"/>
</dbReference>
<comment type="caution">
    <text evidence="11">The sequence shown here is derived from an EMBL/GenBank/DDBJ whole genome shotgun (WGS) entry which is preliminary data.</text>
</comment>
<dbReference type="OrthoDB" id="9770982at2"/>
<accession>A0A6C2CM52</accession>
<evidence type="ECO:0000313" key="11">
    <source>
        <dbReference type="EMBL" id="TYC54706.1"/>
    </source>
</evidence>
<dbReference type="GO" id="GO:0003677">
    <property type="term" value="F:DNA binding"/>
    <property type="evidence" value="ECO:0007669"/>
    <property type="project" value="InterPro"/>
</dbReference>
<dbReference type="InterPro" id="IPR032780">
    <property type="entry name" value="DNA_pol3_delt_C"/>
</dbReference>
<dbReference type="InterPro" id="IPR027417">
    <property type="entry name" value="P-loop_NTPase"/>
</dbReference>
<dbReference type="CDD" id="cd18138">
    <property type="entry name" value="HLD_clamp_pol_III_delta"/>
    <property type="match status" value="1"/>
</dbReference>
<dbReference type="Gene3D" id="3.40.50.300">
    <property type="entry name" value="P-loop containing nucleotide triphosphate hydrolases"/>
    <property type="match status" value="1"/>
</dbReference>
<reference evidence="11 12" key="1">
    <citation type="submission" date="2019-01" db="EMBL/GenBank/DDBJ databases">
        <title>Zoogloea oleivorans genome sequencing and assembly.</title>
        <authorList>
            <person name="Tancsics A."/>
            <person name="Farkas M."/>
            <person name="Kriszt B."/>
            <person name="Maroti G."/>
            <person name="Horvath B."/>
        </authorList>
    </citation>
    <scope>NUCLEOTIDE SEQUENCE [LARGE SCALE GENOMIC DNA]</scope>
    <source>
        <strain evidence="11 12">Buc</strain>
    </source>
</reference>
<comment type="catalytic activity">
    <reaction evidence="8">
        <text>DNA(n) + a 2'-deoxyribonucleoside 5'-triphosphate = DNA(n+1) + diphosphate</text>
        <dbReference type="Rhea" id="RHEA:22508"/>
        <dbReference type="Rhea" id="RHEA-COMP:17339"/>
        <dbReference type="Rhea" id="RHEA-COMP:17340"/>
        <dbReference type="ChEBI" id="CHEBI:33019"/>
        <dbReference type="ChEBI" id="CHEBI:61560"/>
        <dbReference type="ChEBI" id="CHEBI:173112"/>
        <dbReference type="EC" id="2.7.7.7"/>
    </reaction>
</comment>
<keyword evidence="3" id="KW-0808">Transferase</keyword>
<dbReference type="AlphaFoldDB" id="A0A6C2CM52"/>
<keyword evidence="4" id="KW-0548">Nucleotidyltransferase</keyword>
<dbReference type="SUPFAM" id="SSF52540">
    <property type="entry name" value="P-loop containing nucleoside triphosphate hydrolases"/>
    <property type="match status" value="1"/>
</dbReference>
<evidence type="ECO:0000313" key="12">
    <source>
        <dbReference type="Proteomes" id="UP000389128"/>
    </source>
</evidence>
<dbReference type="EC" id="2.7.7.7" evidence="1"/>
<evidence type="ECO:0000256" key="8">
    <source>
        <dbReference type="ARBA" id="ARBA00049244"/>
    </source>
</evidence>
<evidence type="ECO:0000259" key="10">
    <source>
        <dbReference type="Pfam" id="PF14840"/>
    </source>
</evidence>
<protein>
    <recommendedName>
        <fullName evidence="2">DNA polymerase III subunit delta</fullName>
        <ecNumber evidence="1">2.7.7.7</ecNumber>
    </recommendedName>
</protein>
<dbReference type="PANTHER" id="PTHR34388">
    <property type="entry name" value="DNA POLYMERASE III SUBUNIT DELTA"/>
    <property type="match status" value="1"/>
</dbReference>
<name>A0A6C2CM52_9RHOO</name>
<dbReference type="PANTHER" id="PTHR34388:SF1">
    <property type="entry name" value="DNA POLYMERASE III SUBUNIT DELTA"/>
    <property type="match status" value="1"/>
</dbReference>
<evidence type="ECO:0000259" key="9">
    <source>
        <dbReference type="Pfam" id="PF06144"/>
    </source>
</evidence>
<evidence type="ECO:0000256" key="4">
    <source>
        <dbReference type="ARBA" id="ARBA00022695"/>
    </source>
</evidence>
<sequence>MNLRPEQLSAQLAKPLAPLYILHGNEPLLVLEAGDAVRAAARKQGYAEREVLVAGQGFRWDTLQSAAGNLSLFGESKLVDLRIPNGKPGRDGGDALQRYARHLDDGIVTLISLPELDWAARKAAWFVTLAEAGVVVELNAPERERLPDWIAQRLARQQQKATPDALAFIAEHIEGNLLAAHQEILKLGLLHEAGELSLEAVRDAVLNVARYDVDKLRTALLEGDAARCARLLEGLKGEGEAPPLVLWALANEIRTLANLRQGMDEGQQLQGLLKAERVFEERRKQAIQRALPRLASGTLRTAILHAAKIDRMIKGLAGGDVWDEFLQLCLRLTRGSANQPPARR</sequence>
<dbReference type="Pfam" id="PF06144">
    <property type="entry name" value="DNA_pol3_delta"/>
    <property type="match status" value="1"/>
</dbReference>
<evidence type="ECO:0000256" key="3">
    <source>
        <dbReference type="ARBA" id="ARBA00022679"/>
    </source>
</evidence>
<dbReference type="InterPro" id="IPR010372">
    <property type="entry name" value="DNA_pol3_delta_N"/>
</dbReference>
<feature type="domain" description="DNA polymerase III subunit delta C-terminal" evidence="10">
    <location>
        <begin position="218"/>
        <end position="332"/>
    </location>
</feature>
<keyword evidence="5" id="KW-0235">DNA replication</keyword>
<comment type="similarity">
    <text evidence="7">Belongs to the DNA polymerase HolA subunit family.</text>
</comment>
<dbReference type="InterPro" id="IPR008921">
    <property type="entry name" value="DNA_pol3_clamp-load_cplx_C"/>
</dbReference>
<gene>
    <name evidence="11" type="ORF">ETQ85_17610</name>
</gene>
<dbReference type="Proteomes" id="UP000389128">
    <property type="component" value="Unassembled WGS sequence"/>
</dbReference>
<organism evidence="11 12">
    <name type="scientific">Zoogloea oleivorans</name>
    <dbReference type="NCBI Taxonomy" id="1552750"/>
    <lineage>
        <taxon>Bacteria</taxon>
        <taxon>Pseudomonadati</taxon>
        <taxon>Pseudomonadota</taxon>
        <taxon>Betaproteobacteria</taxon>
        <taxon>Rhodocyclales</taxon>
        <taxon>Zoogloeaceae</taxon>
        <taxon>Zoogloea</taxon>
    </lineage>
</organism>
<evidence type="ECO:0000256" key="7">
    <source>
        <dbReference type="ARBA" id="ARBA00034754"/>
    </source>
</evidence>
<feature type="domain" description="DNA polymerase III delta N-terminal" evidence="9">
    <location>
        <begin position="20"/>
        <end position="137"/>
    </location>
</feature>
<proteinExistence type="inferred from homology"/>
<evidence type="ECO:0000256" key="1">
    <source>
        <dbReference type="ARBA" id="ARBA00012417"/>
    </source>
</evidence>
<keyword evidence="6" id="KW-0239">DNA-directed DNA polymerase</keyword>
<dbReference type="SUPFAM" id="SSF48019">
    <property type="entry name" value="post-AAA+ oligomerization domain-like"/>
    <property type="match status" value="1"/>
</dbReference>
<dbReference type="NCBIfam" id="TIGR01128">
    <property type="entry name" value="holA"/>
    <property type="match status" value="1"/>
</dbReference>
<dbReference type="RefSeq" id="WP_148580400.1">
    <property type="nucleotide sequence ID" value="NZ_SDKK01000017.1"/>
</dbReference>
<evidence type="ECO:0000256" key="5">
    <source>
        <dbReference type="ARBA" id="ARBA00022705"/>
    </source>
</evidence>
<dbReference type="Pfam" id="PF14840">
    <property type="entry name" value="DNA_pol3_delt_C"/>
    <property type="match status" value="1"/>
</dbReference>
<dbReference type="Gene3D" id="1.20.272.10">
    <property type="match status" value="1"/>
</dbReference>
<evidence type="ECO:0000256" key="6">
    <source>
        <dbReference type="ARBA" id="ARBA00022932"/>
    </source>
</evidence>
<dbReference type="GO" id="GO:0009360">
    <property type="term" value="C:DNA polymerase III complex"/>
    <property type="evidence" value="ECO:0007669"/>
    <property type="project" value="InterPro"/>
</dbReference>
<dbReference type="GO" id="GO:0003887">
    <property type="term" value="F:DNA-directed DNA polymerase activity"/>
    <property type="evidence" value="ECO:0007669"/>
    <property type="project" value="UniProtKB-KW"/>
</dbReference>
<dbReference type="Gene3D" id="1.10.8.60">
    <property type="match status" value="1"/>
</dbReference>
<evidence type="ECO:0000256" key="2">
    <source>
        <dbReference type="ARBA" id="ARBA00017703"/>
    </source>
</evidence>